<gene>
    <name evidence="3" type="ORF">V5799_005917</name>
</gene>
<feature type="compositionally biased region" description="Gly residues" evidence="1">
    <location>
        <begin position="81"/>
        <end position="92"/>
    </location>
</feature>
<dbReference type="EMBL" id="JARKHS020025589">
    <property type="protein sequence ID" value="KAK8767312.1"/>
    <property type="molecule type" value="Genomic_DNA"/>
</dbReference>
<reference evidence="3 4" key="1">
    <citation type="journal article" date="2023" name="Arcadia Sci">
        <title>De novo assembly of a long-read Amblyomma americanum tick genome.</title>
        <authorList>
            <person name="Chou S."/>
            <person name="Poskanzer K.E."/>
            <person name="Rollins M."/>
            <person name="Thuy-Boun P.S."/>
        </authorList>
    </citation>
    <scope>NUCLEOTIDE SEQUENCE [LARGE SCALE GENOMIC DNA]</scope>
    <source>
        <strain evidence="3">F_SG_1</strain>
        <tissue evidence="3">Salivary glands</tissue>
    </source>
</reference>
<evidence type="ECO:0000313" key="4">
    <source>
        <dbReference type="Proteomes" id="UP001321473"/>
    </source>
</evidence>
<feature type="region of interest" description="Disordered" evidence="1">
    <location>
        <begin position="71"/>
        <end position="95"/>
    </location>
</feature>
<dbReference type="AlphaFoldDB" id="A0AAQ4DXX2"/>
<dbReference type="Proteomes" id="UP001321473">
    <property type="component" value="Unassembled WGS sequence"/>
</dbReference>
<keyword evidence="2" id="KW-0812">Transmembrane</keyword>
<proteinExistence type="predicted"/>
<feature type="region of interest" description="Disordered" evidence="1">
    <location>
        <begin position="124"/>
        <end position="147"/>
    </location>
</feature>
<feature type="compositionally biased region" description="Low complexity" evidence="1">
    <location>
        <begin position="124"/>
        <end position="146"/>
    </location>
</feature>
<sequence>MTLFNHYMPSGCDANPREEVTESVKTGSRCYAVLDDSKKAWIIVSICIGLAALLIAVIFLVSTTLIKDTDMKEGDRNIPSGGSGSGGGGGGEMVVPPAPGPLHWVTLGKKVCRYPITFATMTTTTESTTTTTTTTSTTTTTTTTTTTPPPPLLCSVGLIASLPSQFPPDKICDILIFTHVIVHERKIRVVENEASLEAFRKACAPYSETTCGLSFDVRTDVDIVVLITSVLSIPDRQQCITMPANALRSPNSYPPVMDKAFPTIESSFGTPGLLVAFSLQMGVL</sequence>
<protein>
    <submittedName>
        <fullName evidence="3">Uncharacterized protein</fullName>
    </submittedName>
</protein>
<accession>A0AAQ4DXX2</accession>
<evidence type="ECO:0000313" key="3">
    <source>
        <dbReference type="EMBL" id="KAK8767312.1"/>
    </source>
</evidence>
<feature type="transmembrane region" description="Helical" evidence="2">
    <location>
        <begin position="41"/>
        <end position="66"/>
    </location>
</feature>
<name>A0AAQ4DXX2_AMBAM</name>
<keyword evidence="4" id="KW-1185">Reference proteome</keyword>
<comment type="caution">
    <text evidence="3">The sequence shown here is derived from an EMBL/GenBank/DDBJ whole genome shotgun (WGS) entry which is preliminary data.</text>
</comment>
<feature type="non-terminal residue" evidence="3">
    <location>
        <position position="284"/>
    </location>
</feature>
<evidence type="ECO:0000256" key="2">
    <source>
        <dbReference type="SAM" id="Phobius"/>
    </source>
</evidence>
<organism evidence="3 4">
    <name type="scientific">Amblyomma americanum</name>
    <name type="common">Lone star tick</name>
    <dbReference type="NCBI Taxonomy" id="6943"/>
    <lineage>
        <taxon>Eukaryota</taxon>
        <taxon>Metazoa</taxon>
        <taxon>Ecdysozoa</taxon>
        <taxon>Arthropoda</taxon>
        <taxon>Chelicerata</taxon>
        <taxon>Arachnida</taxon>
        <taxon>Acari</taxon>
        <taxon>Parasitiformes</taxon>
        <taxon>Ixodida</taxon>
        <taxon>Ixodoidea</taxon>
        <taxon>Ixodidae</taxon>
        <taxon>Amblyomminae</taxon>
        <taxon>Amblyomma</taxon>
    </lineage>
</organism>
<evidence type="ECO:0000256" key="1">
    <source>
        <dbReference type="SAM" id="MobiDB-lite"/>
    </source>
</evidence>
<keyword evidence="2" id="KW-0472">Membrane</keyword>
<keyword evidence="2" id="KW-1133">Transmembrane helix</keyword>